<dbReference type="EMBL" id="JXTC01000003">
    <property type="protein sequence ID" value="POO03106.1"/>
    <property type="molecule type" value="Genomic_DNA"/>
</dbReference>
<accession>A0A2P5FZ94</accession>
<organism evidence="2 3">
    <name type="scientific">Trema orientale</name>
    <name type="common">Charcoal tree</name>
    <name type="synonym">Celtis orientalis</name>
    <dbReference type="NCBI Taxonomy" id="63057"/>
    <lineage>
        <taxon>Eukaryota</taxon>
        <taxon>Viridiplantae</taxon>
        <taxon>Streptophyta</taxon>
        <taxon>Embryophyta</taxon>
        <taxon>Tracheophyta</taxon>
        <taxon>Spermatophyta</taxon>
        <taxon>Magnoliopsida</taxon>
        <taxon>eudicotyledons</taxon>
        <taxon>Gunneridae</taxon>
        <taxon>Pentapetalae</taxon>
        <taxon>rosids</taxon>
        <taxon>fabids</taxon>
        <taxon>Rosales</taxon>
        <taxon>Cannabaceae</taxon>
        <taxon>Trema</taxon>
    </lineage>
</organism>
<proteinExistence type="predicted"/>
<evidence type="ECO:0000313" key="2">
    <source>
        <dbReference type="EMBL" id="POO03106.1"/>
    </source>
</evidence>
<gene>
    <name evidence="2" type="ORF">TorRG33x02_011670</name>
</gene>
<reference evidence="3" key="1">
    <citation type="submission" date="2016-06" db="EMBL/GenBank/DDBJ databases">
        <title>Parallel loss of symbiosis genes in relatives of nitrogen-fixing non-legume Parasponia.</title>
        <authorList>
            <person name="Van Velzen R."/>
            <person name="Holmer R."/>
            <person name="Bu F."/>
            <person name="Rutten L."/>
            <person name="Van Zeijl A."/>
            <person name="Liu W."/>
            <person name="Santuari L."/>
            <person name="Cao Q."/>
            <person name="Sharma T."/>
            <person name="Shen D."/>
            <person name="Roswanjaya Y."/>
            <person name="Wardhani T."/>
            <person name="Kalhor M.S."/>
            <person name="Jansen J."/>
            <person name="Van den Hoogen J."/>
            <person name="Gungor B."/>
            <person name="Hartog M."/>
            <person name="Hontelez J."/>
            <person name="Verver J."/>
            <person name="Yang W.-C."/>
            <person name="Schijlen E."/>
            <person name="Repin R."/>
            <person name="Schilthuizen M."/>
            <person name="Schranz E."/>
            <person name="Heidstra R."/>
            <person name="Miyata K."/>
            <person name="Fedorova E."/>
            <person name="Kohlen W."/>
            <person name="Bisseling T."/>
            <person name="Smit S."/>
            <person name="Geurts R."/>
        </authorList>
    </citation>
    <scope>NUCLEOTIDE SEQUENCE [LARGE SCALE GENOMIC DNA]</scope>
    <source>
        <strain evidence="3">cv. RG33-2</strain>
    </source>
</reference>
<keyword evidence="3" id="KW-1185">Reference proteome</keyword>
<evidence type="ECO:0000313" key="3">
    <source>
        <dbReference type="Proteomes" id="UP000237000"/>
    </source>
</evidence>
<name>A0A2P5FZ94_TREOI</name>
<dbReference type="InParanoid" id="A0A2P5FZ94"/>
<evidence type="ECO:0000256" key="1">
    <source>
        <dbReference type="SAM" id="MobiDB-lite"/>
    </source>
</evidence>
<dbReference type="Proteomes" id="UP000237000">
    <property type="component" value="Unassembled WGS sequence"/>
</dbReference>
<comment type="caution">
    <text evidence="2">The sequence shown here is derived from an EMBL/GenBank/DDBJ whole genome shotgun (WGS) entry which is preliminary data.</text>
</comment>
<sequence length="88" mass="10832">MYILLLSEKNKTQKKKPLRRVIHHNRKLWFQAGPSHLQTKEQEKKKKKKKEKKRKKKNPLMWHSLSFYGLLLKCETMQHRHSIGEAWW</sequence>
<protein>
    <submittedName>
        <fullName evidence="2">Uncharacterized protein</fullName>
    </submittedName>
</protein>
<feature type="region of interest" description="Disordered" evidence="1">
    <location>
        <begin position="33"/>
        <end position="58"/>
    </location>
</feature>
<dbReference type="AlphaFoldDB" id="A0A2P5FZ94"/>
<feature type="compositionally biased region" description="Basic residues" evidence="1">
    <location>
        <begin position="45"/>
        <end position="58"/>
    </location>
</feature>